<accession>A0A974WDZ4</accession>
<keyword evidence="2" id="KW-1185">Reference proteome</keyword>
<dbReference type="AlphaFoldDB" id="A0A974WDZ4"/>
<gene>
    <name evidence="1" type="ORF">JR347_12900</name>
</gene>
<evidence type="ECO:0000313" key="1">
    <source>
        <dbReference type="EMBL" id="QSE96494.1"/>
    </source>
</evidence>
<dbReference type="KEGG" id="fuv:JR347_12900"/>
<reference evidence="1" key="1">
    <citation type="submission" date="2021-02" db="EMBL/GenBank/DDBJ databases">
        <title>Fulvivirga sp. S481 isolated from sea water.</title>
        <authorList>
            <person name="Bae S.S."/>
            <person name="Baek K."/>
        </authorList>
    </citation>
    <scope>NUCLEOTIDE SEQUENCE</scope>
    <source>
        <strain evidence="1">S481</strain>
    </source>
</reference>
<dbReference type="RefSeq" id="WP_205721010.1">
    <property type="nucleotide sequence ID" value="NZ_CP070608.1"/>
</dbReference>
<dbReference type="SUPFAM" id="SSF82185">
    <property type="entry name" value="Histone H3 K4-specific methyltransferase SET7/9 N-terminal domain"/>
    <property type="match status" value="1"/>
</dbReference>
<evidence type="ECO:0000313" key="2">
    <source>
        <dbReference type="Proteomes" id="UP000662783"/>
    </source>
</evidence>
<dbReference type="EMBL" id="CP070608">
    <property type="protein sequence ID" value="QSE96494.1"/>
    <property type="molecule type" value="Genomic_DNA"/>
</dbReference>
<sequence>MKKFLIVFVVLVGLLGAVYFYFFQLSPVEKNNPMNAVPASAALIISMEEPLAQWKELTNNEIWEYLKSNPVLASIGQSVDSLNAEIKKNEGLWSLVANRPIVLSYHPVSSNKYDFLVTCDLQKATQLGFLKNYLDKFIGDEAKIFNRKYLDSEIIEFSYYDDPEIYYLSLVDNLLLFSTTHTLIEESIKQKSKPLIARDLNFVEISKYMEVNSPTIYFHQKNFKTFLEKFTSSEAQKENLQFLTYSDYVGLNLAVGDDYISVHGYSDEPDSKPNMVQALLKTGKGEINLGAIVPENASAFTSLGFSDARSFYANLENILKNDESEGEYESNKERLEKFLDISIEENIISWIDNEIGLIQLNSSSNRNSIELAVAIRYNDVDDLNENLDYIEKKIRRKTPVKFKGIDYKGYQIKFLSIKGLFKLVFGKMFSSIEKPYYVILEDYIVFSNSPKTLGKIITATVENKTLNSTKEYAEFMEEFKHESNLFLYVSAQELLTDAKNVMDNESWAALSKHKKYIEGFPLLGIQLLPENDLLAYRLQMKHLNNIEQDNWKSLLQELSLATEQDTAEEDAMEDDYIIAVENILPEDLNDKKLTQEFDNGQLKFEVSLKDGLKHGRYSEYDSLGNLIIKGRYKEDKKVGTWKFYDSEGNLVKKIKE</sequence>
<protein>
    <submittedName>
        <fullName evidence="1">DUF3352 domain-containing protein</fullName>
    </submittedName>
</protein>
<dbReference type="Proteomes" id="UP000662783">
    <property type="component" value="Chromosome"/>
</dbReference>
<proteinExistence type="predicted"/>
<dbReference type="InterPro" id="IPR021787">
    <property type="entry name" value="DUF3352"/>
</dbReference>
<dbReference type="Pfam" id="PF11832">
    <property type="entry name" value="DUF3352"/>
    <property type="match status" value="1"/>
</dbReference>
<dbReference type="Gene3D" id="2.20.110.10">
    <property type="entry name" value="Histone H3 K4-specific methyltransferase SET7/9 N-terminal domain"/>
    <property type="match status" value="1"/>
</dbReference>
<organism evidence="1 2">
    <name type="scientific">Fulvivirga lutea</name>
    <dbReference type="NCBI Taxonomy" id="2810512"/>
    <lineage>
        <taxon>Bacteria</taxon>
        <taxon>Pseudomonadati</taxon>
        <taxon>Bacteroidota</taxon>
        <taxon>Cytophagia</taxon>
        <taxon>Cytophagales</taxon>
        <taxon>Fulvivirgaceae</taxon>
        <taxon>Fulvivirga</taxon>
    </lineage>
</organism>
<name>A0A974WDZ4_9BACT</name>